<protein>
    <submittedName>
        <fullName evidence="3">Uncharacterized protein</fullName>
    </submittedName>
</protein>
<gene>
    <name evidence="3" type="ORF">SASPL_144918</name>
</gene>
<reference evidence="3" key="1">
    <citation type="submission" date="2018-01" db="EMBL/GenBank/DDBJ databases">
        <authorList>
            <person name="Mao J.F."/>
        </authorList>
    </citation>
    <scope>NUCLEOTIDE SEQUENCE</scope>
    <source>
        <strain evidence="3">Huo1</strain>
        <tissue evidence="3">Leaf</tissue>
    </source>
</reference>
<reference evidence="3" key="2">
    <citation type="submission" date="2020-08" db="EMBL/GenBank/DDBJ databases">
        <title>Plant Genome Project.</title>
        <authorList>
            <person name="Zhang R.-G."/>
        </authorList>
    </citation>
    <scope>NUCLEOTIDE SEQUENCE</scope>
    <source>
        <strain evidence="3">Huo1</strain>
        <tissue evidence="3">Leaf</tissue>
    </source>
</reference>
<evidence type="ECO:0000313" key="4">
    <source>
        <dbReference type="Proteomes" id="UP000298416"/>
    </source>
</evidence>
<keyword evidence="2" id="KW-0812">Transmembrane</keyword>
<dbReference type="AlphaFoldDB" id="A0A8X8Z7W2"/>
<evidence type="ECO:0000256" key="1">
    <source>
        <dbReference type="SAM" id="MobiDB-lite"/>
    </source>
</evidence>
<dbReference type="EMBL" id="PNBA02000017">
    <property type="protein sequence ID" value="KAG6394334.1"/>
    <property type="molecule type" value="Genomic_DNA"/>
</dbReference>
<feature type="region of interest" description="Disordered" evidence="1">
    <location>
        <begin position="1"/>
        <end position="32"/>
    </location>
</feature>
<feature type="compositionally biased region" description="Gly residues" evidence="1">
    <location>
        <begin position="1"/>
        <end position="11"/>
    </location>
</feature>
<evidence type="ECO:0000256" key="2">
    <source>
        <dbReference type="SAM" id="Phobius"/>
    </source>
</evidence>
<feature type="transmembrane region" description="Helical" evidence="2">
    <location>
        <begin position="133"/>
        <end position="151"/>
    </location>
</feature>
<name>A0A8X8Z7W2_SALSN</name>
<keyword evidence="2" id="KW-0472">Membrane</keyword>
<organism evidence="3">
    <name type="scientific">Salvia splendens</name>
    <name type="common">Scarlet sage</name>
    <dbReference type="NCBI Taxonomy" id="180675"/>
    <lineage>
        <taxon>Eukaryota</taxon>
        <taxon>Viridiplantae</taxon>
        <taxon>Streptophyta</taxon>
        <taxon>Embryophyta</taxon>
        <taxon>Tracheophyta</taxon>
        <taxon>Spermatophyta</taxon>
        <taxon>Magnoliopsida</taxon>
        <taxon>eudicotyledons</taxon>
        <taxon>Gunneridae</taxon>
        <taxon>Pentapetalae</taxon>
        <taxon>asterids</taxon>
        <taxon>lamiids</taxon>
        <taxon>Lamiales</taxon>
        <taxon>Lamiaceae</taxon>
        <taxon>Nepetoideae</taxon>
        <taxon>Mentheae</taxon>
        <taxon>Salviinae</taxon>
        <taxon>Salvia</taxon>
        <taxon>Salvia subgen. Calosphace</taxon>
        <taxon>core Calosphace</taxon>
    </lineage>
</organism>
<proteinExistence type="predicted"/>
<comment type="caution">
    <text evidence="3">The sequence shown here is derived from an EMBL/GenBank/DDBJ whole genome shotgun (WGS) entry which is preliminary data.</text>
</comment>
<dbReference type="Proteomes" id="UP000298416">
    <property type="component" value="Unassembled WGS sequence"/>
</dbReference>
<keyword evidence="4" id="KW-1185">Reference proteome</keyword>
<sequence>MSSGFPGGFTGGMNSTNQQQQFPFRSPPSEILHDPASQIRQRKRSLAEFSATEPARLLSAAVHGWNHVFSVVTFLCSEKQKTVSMGGKKSKALRLKAKMVLCNKVHDKGKVMTMKMTPFGRRGLSKARNVDRWIFPAGFCMIPMVTFSYIVKSNRGHVNIYVSQSTFDPKTVLLPKEFHVHN</sequence>
<keyword evidence="2" id="KW-1133">Transmembrane helix</keyword>
<accession>A0A8X8Z7W2</accession>
<evidence type="ECO:0000313" key="3">
    <source>
        <dbReference type="EMBL" id="KAG6394334.1"/>
    </source>
</evidence>